<dbReference type="InterPro" id="IPR028628">
    <property type="entry name" value="Sirtuin_class_U"/>
</dbReference>
<dbReference type="HOGENOM" id="CLU_023643_3_0_0"/>
<protein>
    <recommendedName>
        <fullName evidence="4">NAD-dependent protein deacetylase</fullName>
        <ecNumber evidence="4">2.3.1.286</ecNumber>
    </recommendedName>
    <alternativeName>
        <fullName evidence="4">Regulatory protein SIR2 homolog</fullName>
    </alternativeName>
</protein>
<feature type="binding site" evidence="4">
    <location>
        <position position="25"/>
    </location>
    <ligand>
        <name>NAD(+)</name>
        <dbReference type="ChEBI" id="CHEBI:57540"/>
    </ligand>
</feature>
<comment type="cofactor">
    <cofactor evidence="4">
        <name>Zn(2+)</name>
        <dbReference type="ChEBI" id="CHEBI:29105"/>
    </cofactor>
    <text evidence="4">Binds 1 zinc ion per subunit.</text>
</comment>
<dbReference type="NCBIfam" id="NF001752">
    <property type="entry name" value="PRK00481.1-1"/>
    <property type="match status" value="1"/>
</dbReference>
<dbReference type="EC" id="2.3.1.286" evidence="4"/>
<keyword evidence="3 4" id="KW-0520">NAD</keyword>
<gene>
    <name evidence="4" type="primary">cobB</name>
    <name evidence="7" type="ordered locus">DEFDS_0188</name>
</gene>
<feature type="active site" description="Proton acceptor" evidence="4 5">
    <location>
        <position position="121"/>
    </location>
</feature>
<sequence length="250" mass="27637">MNTDKINELKNLINLSNKIVFFTGAGISTESGIPDFRSPESGLWNKYSDLDFISIDGFKRNPDKFYNFAINTFDIIFKAEPNIAHYYIAELEKKGKVSAVITQNIDGLHQKAGSQNVLQLHGDLTHSICLKCNEKFSTRRMFKIAKDTGKAPSCPQCGGIIKPDVVFFGESLPADTLEKSVEYSKNCDLFIVMGSSLVVMPAALLPGYAKGAGAKVVILNKTPTPYDSLADIVIYDKLSKIVDEIRDEQL</sequence>
<feature type="binding site" evidence="4">
    <location>
        <position position="36"/>
    </location>
    <ligand>
        <name>NAD(+)</name>
        <dbReference type="ChEBI" id="CHEBI:57540"/>
    </ligand>
</feature>
<feature type="binding site" evidence="4">
    <location>
        <position position="220"/>
    </location>
    <ligand>
        <name>NAD(+)</name>
        <dbReference type="ChEBI" id="CHEBI:57540"/>
    </ligand>
</feature>
<evidence type="ECO:0000256" key="5">
    <source>
        <dbReference type="PROSITE-ProRule" id="PRU00236"/>
    </source>
</evidence>
<dbReference type="InterPro" id="IPR003000">
    <property type="entry name" value="Sirtuin"/>
</dbReference>
<feature type="binding site" evidence="4">
    <location>
        <position position="106"/>
    </location>
    <ligand>
        <name>NAD(+)</name>
        <dbReference type="ChEBI" id="CHEBI:57540"/>
    </ligand>
</feature>
<evidence type="ECO:0000256" key="3">
    <source>
        <dbReference type="ARBA" id="ARBA00023027"/>
    </source>
</evidence>
<dbReference type="InterPro" id="IPR029035">
    <property type="entry name" value="DHS-like_NAD/FAD-binding_dom"/>
</dbReference>
<feature type="binding site" evidence="4">
    <location>
        <position position="105"/>
    </location>
    <ligand>
        <name>nicotinamide</name>
        <dbReference type="ChEBI" id="CHEBI:17154"/>
    </ligand>
</feature>
<feature type="binding site" evidence="4 5">
    <location>
        <position position="157"/>
    </location>
    <ligand>
        <name>Zn(2+)</name>
        <dbReference type="ChEBI" id="CHEBI:29105"/>
    </ligand>
</feature>
<feature type="binding site" evidence="4">
    <location>
        <position position="103"/>
    </location>
    <ligand>
        <name>NAD(+)</name>
        <dbReference type="ChEBI" id="CHEBI:57540"/>
    </ligand>
</feature>
<dbReference type="NCBIfam" id="NF001753">
    <property type="entry name" value="PRK00481.1-3"/>
    <property type="match status" value="1"/>
</dbReference>
<keyword evidence="2 4" id="KW-0808">Transferase</keyword>
<keyword evidence="4 5" id="KW-0479">Metal-binding</keyword>
<feature type="binding site" evidence="4 5">
    <location>
        <position position="154"/>
    </location>
    <ligand>
        <name>Zn(2+)</name>
        <dbReference type="ChEBI" id="CHEBI:29105"/>
    </ligand>
</feature>
<dbReference type="InterPro" id="IPR026591">
    <property type="entry name" value="Sirtuin_cat_small_dom_sf"/>
</dbReference>
<keyword evidence="4 5" id="KW-0862">Zinc</keyword>
<organism evidence="7 8">
    <name type="scientific">Deferribacter desulfuricans (strain DSM 14783 / JCM 11476 / NBRC 101012 / SSM1)</name>
    <dbReference type="NCBI Taxonomy" id="639282"/>
    <lineage>
        <taxon>Bacteria</taxon>
        <taxon>Pseudomonadati</taxon>
        <taxon>Deferribacterota</taxon>
        <taxon>Deferribacteres</taxon>
        <taxon>Deferribacterales</taxon>
        <taxon>Deferribacteraceae</taxon>
        <taxon>Deferribacter</taxon>
    </lineage>
</organism>
<dbReference type="Gene3D" id="3.40.50.1220">
    <property type="entry name" value="TPP-binding domain"/>
    <property type="match status" value="1"/>
</dbReference>
<dbReference type="KEGG" id="ddf:DEFDS_0188"/>
<dbReference type="InterPro" id="IPR050134">
    <property type="entry name" value="NAD-dep_sirtuin_deacylases"/>
</dbReference>
<feature type="binding site" evidence="4">
    <location>
        <position position="29"/>
    </location>
    <ligand>
        <name>NAD(+)</name>
        <dbReference type="ChEBI" id="CHEBI:57540"/>
    </ligand>
</feature>
<comment type="subcellular location">
    <subcellularLocation>
        <location evidence="4">Cytoplasm</location>
    </subcellularLocation>
</comment>
<feature type="domain" description="Deacetylase sirtuin-type" evidence="6">
    <location>
        <begin position="1"/>
        <end position="250"/>
    </location>
</feature>
<dbReference type="AlphaFoldDB" id="D3PAS6"/>
<comment type="function">
    <text evidence="4">NAD-dependent protein deacetylase which modulates the activities of several enzymes which are inactive in their acetylated form.</text>
</comment>
<dbReference type="SUPFAM" id="SSF52467">
    <property type="entry name" value="DHS-like NAD/FAD-binding domain"/>
    <property type="match status" value="1"/>
</dbReference>
<feature type="binding site" evidence="4">
    <location>
        <position position="121"/>
    </location>
    <ligand>
        <name>NAD(+)</name>
        <dbReference type="ChEBI" id="CHEBI:57540"/>
    </ligand>
</feature>
<feature type="binding site" evidence="4">
    <location>
        <position position="196"/>
    </location>
    <ligand>
        <name>NAD(+)</name>
        <dbReference type="ChEBI" id="CHEBI:57540"/>
    </ligand>
</feature>
<dbReference type="OrthoDB" id="9800582at2"/>
<feature type="binding site" evidence="4">
    <location>
        <position position="106"/>
    </location>
    <ligand>
        <name>nicotinamide</name>
        <dbReference type="ChEBI" id="CHEBI:17154"/>
    </ligand>
</feature>
<feature type="binding site" evidence="4">
    <location>
        <position position="37"/>
    </location>
    <ligand>
        <name>NAD(+)</name>
        <dbReference type="ChEBI" id="CHEBI:57540"/>
    </ligand>
</feature>
<feature type="binding site" evidence="4">
    <location>
        <position position="36"/>
    </location>
    <ligand>
        <name>nicotinamide</name>
        <dbReference type="ChEBI" id="CHEBI:17154"/>
    </ligand>
</feature>
<dbReference type="Pfam" id="PF02146">
    <property type="entry name" value="SIR2"/>
    <property type="match status" value="1"/>
</dbReference>
<evidence type="ECO:0000256" key="2">
    <source>
        <dbReference type="ARBA" id="ARBA00022679"/>
    </source>
</evidence>
<dbReference type="HAMAP" id="MF_01968">
    <property type="entry name" value="Sirtuin_ClassU"/>
    <property type="match status" value="1"/>
</dbReference>
<feature type="binding site" evidence="4">
    <location>
        <position position="195"/>
    </location>
    <ligand>
        <name>NAD(+)</name>
        <dbReference type="ChEBI" id="CHEBI:57540"/>
    </ligand>
</feature>
<dbReference type="Gene3D" id="3.30.1600.10">
    <property type="entry name" value="SIR2/SIRT2 'Small Domain"/>
    <property type="match status" value="1"/>
</dbReference>
<dbReference type="STRING" id="639282.DEFDS_0188"/>
<keyword evidence="1 4" id="KW-0963">Cytoplasm</keyword>
<dbReference type="GO" id="GO:0008270">
    <property type="term" value="F:zinc ion binding"/>
    <property type="evidence" value="ECO:0007669"/>
    <property type="project" value="UniProtKB-UniRule"/>
</dbReference>
<evidence type="ECO:0000256" key="4">
    <source>
        <dbReference type="HAMAP-Rule" id="MF_01968"/>
    </source>
</evidence>
<evidence type="ECO:0000259" key="6">
    <source>
        <dbReference type="PROSITE" id="PS50305"/>
    </source>
</evidence>
<reference evidence="7 8" key="1">
    <citation type="journal article" date="2010" name="DNA Res.">
        <title>Bacterial lifestyle in a deep-sea hydrothermal vent chimney revealed by the genome sequence of the thermophilic bacterium Deferribacter desulfuricans SSM1.</title>
        <authorList>
            <person name="Takaki Y."/>
            <person name="Shimamura S."/>
            <person name="Nakagawa S."/>
            <person name="Fukuhara Y."/>
            <person name="Horikawa H."/>
            <person name="Ankai A."/>
            <person name="Harada T."/>
            <person name="Hosoyama A."/>
            <person name="Oguchi A."/>
            <person name="Fukui S."/>
            <person name="Fujita N."/>
            <person name="Takami H."/>
            <person name="Takai K."/>
        </authorList>
    </citation>
    <scope>NUCLEOTIDE SEQUENCE [LARGE SCALE GENOMIC DNA]</scope>
    <source>
        <strain evidence="8">DSM 14783 / JCM 11476 / NBRC 101012 / SSM1</strain>
    </source>
</reference>
<name>D3PAS6_DEFDS</name>
<feature type="binding site" evidence="4 5">
    <location>
        <position position="132"/>
    </location>
    <ligand>
        <name>Zn(2+)</name>
        <dbReference type="ChEBI" id="CHEBI:29105"/>
    </ligand>
</feature>
<dbReference type="PROSITE" id="PS50305">
    <property type="entry name" value="SIRTUIN"/>
    <property type="match status" value="1"/>
</dbReference>
<feature type="binding site" evidence="4">
    <location>
        <position position="105"/>
    </location>
    <ligand>
        <name>NAD(+)</name>
        <dbReference type="ChEBI" id="CHEBI:57540"/>
    </ligand>
</feature>
<dbReference type="EMBL" id="AP011529">
    <property type="protein sequence ID" value="BAI79699.1"/>
    <property type="molecule type" value="Genomic_DNA"/>
</dbReference>
<dbReference type="eggNOG" id="COG0846">
    <property type="taxonomic scope" value="Bacteria"/>
</dbReference>
<dbReference type="GO" id="GO:0070403">
    <property type="term" value="F:NAD+ binding"/>
    <property type="evidence" value="ECO:0007669"/>
    <property type="project" value="UniProtKB-UniRule"/>
</dbReference>
<dbReference type="RefSeq" id="WP_013006947.1">
    <property type="nucleotide sequence ID" value="NC_013939.1"/>
</dbReference>
<comment type="similarity">
    <text evidence="4">Belongs to the sirtuin family. Class U subfamily.</text>
</comment>
<dbReference type="GO" id="GO:0017136">
    <property type="term" value="F:histone deacetylase activity, NAD-dependent"/>
    <property type="evidence" value="ECO:0007669"/>
    <property type="project" value="TreeGrafter"/>
</dbReference>
<dbReference type="InterPro" id="IPR026590">
    <property type="entry name" value="Ssirtuin_cat_dom"/>
</dbReference>
<comment type="catalytic activity">
    <reaction evidence="4">
        <text>N(6)-acetyl-L-lysyl-[protein] + NAD(+) + H2O = 2''-O-acetyl-ADP-D-ribose + nicotinamide + L-lysyl-[protein]</text>
        <dbReference type="Rhea" id="RHEA:43636"/>
        <dbReference type="Rhea" id="RHEA-COMP:9752"/>
        <dbReference type="Rhea" id="RHEA-COMP:10731"/>
        <dbReference type="ChEBI" id="CHEBI:15377"/>
        <dbReference type="ChEBI" id="CHEBI:17154"/>
        <dbReference type="ChEBI" id="CHEBI:29969"/>
        <dbReference type="ChEBI" id="CHEBI:57540"/>
        <dbReference type="ChEBI" id="CHEBI:61930"/>
        <dbReference type="ChEBI" id="CHEBI:83767"/>
        <dbReference type="EC" id="2.3.1.286"/>
    </reaction>
</comment>
<evidence type="ECO:0000313" key="8">
    <source>
        <dbReference type="Proteomes" id="UP000001520"/>
    </source>
</evidence>
<keyword evidence="8" id="KW-1185">Reference proteome</keyword>
<accession>D3PAS6</accession>
<feature type="binding site" evidence="4 5">
    <location>
        <position position="129"/>
    </location>
    <ligand>
        <name>Zn(2+)</name>
        <dbReference type="ChEBI" id="CHEBI:29105"/>
    </ligand>
</feature>
<comment type="caution">
    <text evidence="4">Lacks conserved residue(s) required for the propagation of feature annotation.</text>
</comment>
<dbReference type="PANTHER" id="PTHR11085:SF4">
    <property type="entry name" value="NAD-DEPENDENT PROTEIN DEACYLASE"/>
    <property type="match status" value="1"/>
</dbReference>
<evidence type="ECO:0000313" key="7">
    <source>
        <dbReference type="EMBL" id="BAI79699.1"/>
    </source>
</evidence>
<dbReference type="Proteomes" id="UP000001520">
    <property type="component" value="Chromosome"/>
</dbReference>
<dbReference type="PANTHER" id="PTHR11085">
    <property type="entry name" value="NAD-DEPENDENT PROTEIN DEACYLASE SIRTUIN-5, MITOCHONDRIAL-RELATED"/>
    <property type="match status" value="1"/>
</dbReference>
<dbReference type="GO" id="GO:0005737">
    <property type="term" value="C:cytoplasm"/>
    <property type="evidence" value="ECO:0007669"/>
    <property type="project" value="UniProtKB-SubCell"/>
</dbReference>
<evidence type="ECO:0000256" key="1">
    <source>
        <dbReference type="ARBA" id="ARBA00022490"/>
    </source>
</evidence>
<proteinExistence type="inferred from homology"/>